<accession>A0A814IEA9</accession>
<comment type="caution">
    <text evidence="2">The sequence shown here is derived from an EMBL/GenBank/DDBJ whole genome shotgun (WGS) entry which is preliminary data.</text>
</comment>
<dbReference type="Proteomes" id="UP000663882">
    <property type="component" value="Unassembled WGS sequence"/>
</dbReference>
<reference evidence="2" key="1">
    <citation type="submission" date="2021-02" db="EMBL/GenBank/DDBJ databases">
        <authorList>
            <person name="Nowell W R."/>
        </authorList>
    </citation>
    <scope>NUCLEOTIDE SEQUENCE</scope>
</reference>
<sequence>MLILSSLSISINCIHDVVCVVGLFDFKHLFELDKFIIIVVVCHCLVFISIQYYSIKQDINNETPHIHEPNMDDVFIQQFKAQVIKCVRSELVTPGVIHSEKLAKANMPPSAMANLPIAQSMRKSML</sequence>
<dbReference type="EMBL" id="CAJNOO010000737">
    <property type="protein sequence ID" value="CAF1022142.1"/>
    <property type="molecule type" value="Genomic_DNA"/>
</dbReference>
<proteinExistence type="predicted"/>
<gene>
    <name evidence="2" type="ORF">RFH988_LOCUS15257</name>
</gene>
<evidence type="ECO:0000256" key="1">
    <source>
        <dbReference type="SAM" id="Phobius"/>
    </source>
</evidence>
<keyword evidence="1" id="KW-1133">Transmembrane helix</keyword>
<name>A0A814IEA9_9BILA</name>
<protein>
    <submittedName>
        <fullName evidence="2">Uncharacterized protein</fullName>
    </submittedName>
</protein>
<feature type="transmembrane region" description="Helical" evidence="1">
    <location>
        <begin position="35"/>
        <end position="55"/>
    </location>
</feature>
<evidence type="ECO:0000313" key="2">
    <source>
        <dbReference type="EMBL" id="CAF1022142.1"/>
    </source>
</evidence>
<dbReference type="AlphaFoldDB" id="A0A814IEA9"/>
<dbReference type="OrthoDB" id="10433927at2759"/>
<evidence type="ECO:0000313" key="3">
    <source>
        <dbReference type="Proteomes" id="UP000663882"/>
    </source>
</evidence>
<keyword evidence="1" id="KW-0812">Transmembrane</keyword>
<keyword evidence="1" id="KW-0472">Membrane</keyword>
<organism evidence="2 3">
    <name type="scientific">Rotaria sordida</name>
    <dbReference type="NCBI Taxonomy" id="392033"/>
    <lineage>
        <taxon>Eukaryota</taxon>
        <taxon>Metazoa</taxon>
        <taxon>Spiralia</taxon>
        <taxon>Gnathifera</taxon>
        <taxon>Rotifera</taxon>
        <taxon>Eurotatoria</taxon>
        <taxon>Bdelloidea</taxon>
        <taxon>Philodinida</taxon>
        <taxon>Philodinidae</taxon>
        <taxon>Rotaria</taxon>
    </lineage>
</organism>